<evidence type="ECO:0000256" key="12">
    <source>
        <dbReference type="RuleBase" id="RU363032"/>
    </source>
</evidence>
<evidence type="ECO:0000256" key="8">
    <source>
        <dbReference type="ARBA" id="ARBA00022989"/>
    </source>
</evidence>
<evidence type="ECO:0000313" key="15">
    <source>
        <dbReference type="EMBL" id="GAA4391263.1"/>
    </source>
</evidence>
<evidence type="ECO:0000256" key="7">
    <source>
        <dbReference type="ARBA" id="ARBA00022927"/>
    </source>
</evidence>
<keyword evidence="7" id="KW-0653">Protein transport</keyword>
<dbReference type="PROSITE" id="PS50928">
    <property type="entry name" value="ABC_TM1"/>
    <property type="match status" value="1"/>
</dbReference>
<evidence type="ECO:0000256" key="9">
    <source>
        <dbReference type="ARBA" id="ARBA00023136"/>
    </source>
</evidence>
<feature type="transmembrane region" description="Helical" evidence="12">
    <location>
        <begin position="124"/>
        <end position="149"/>
    </location>
</feature>
<feature type="transmembrane region" description="Helical" evidence="12">
    <location>
        <begin position="40"/>
        <end position="61"/>
    </location>
</feature>
<feature type="domain" description="ABC transmembrane type-1" evidence="14">
    <location>
        <begin position="126"/>
        <end position="312"/>
    </location>
</feature>
<keyword evidence="3" id="KW-1003">Cell membrane</keyword>
<keyword evidence="16" id="KW-1185">Reference proteome</keyword>
<dbReference type="SUPFAM" id="SSF161098">
    <property type="entry name" value="MetI-like"/>
    <property type="match status" value="1"/>
</dbReference>
<sequence length="368" mass="39656">MSTPLNTHDHPDAHGDGETTSIELKETEGLSQSAIVWRKFIRHTGAIVGFTVLGFVALLAFTSQGVGPIPGWWIHGHQASNPVINPSGAPTWSLADPFDLGPHPFGQDDIGRDNFARVMKGTQISIMVMLIIGAISMVIGTVVGSLAGFYRGWLDAALMRITDGFIILPTIVVGAILGKLVSNSNAVMLGVALGAILWTGLARLVRGEFLALREREFVDSARVAGASDFRIMFKHMLPNALGVVIVNTTLLMSQAIVLETALSFLGFGIRSPEVSLGALINEYQTAFSTRPWLFWWPGLFIIVIALCINFIGDGLRDANDPRQKKIPSQRQMDRAAKRESQAPAAGGLRGDALTNPNAAKPGQRPTEE</sequence>
<keyword evidence="4" id="KW-0997">Cell inner membrane</keyword>
<keyword evidence="6" id="KW-0571">Peptide transport</keyword>
<dbReference type="RefSeq" id="WP_295687532.1">
    <property type="nucleotide sequence ID" value="NZ_BAABGL010000012.1"/>
</dbReference>
<keyword evidence="9 12" id="KW-0472">Membrane</keyword>
<gene>
    <name evidence="15" type="ORF">GCM10023167_18470</name>
</gene>
<evidence type="ECO:0000256" key="3">
    <source>
        <dbReference type="ARBA" id="ARBA00022475"/>
    </source>
</evidence>
<evidence type="ECO:0000256" key="2">
    <source>
        <dbReference type="ARBA" id="ARBA00022448"/>
    </source>
</evidence>
<dbReference type="Proteomes" id="UP001500642">
    <property type="component" value="Unassembled WGS sequence"/>
</dbReference>
<protein>
    <recommendedName>
        <fullName evidence="11">Oligopeptide transport system permease protein OppC</fullName>
    </recommendedName>
</protein>
<evidence type="ECO:0000259" key="14">
    <source>
        <dbReference type="PROSITE" id="PS50928"/>
    </source>
</evidence>
<evidence type="ECO:0000256" key="5">
    <source>
        <dbReference type="ARBA" id="ARBA00022692"/>
    </source>
</evidence>
<proteinExistence type="inferred from homology"/>
<dbReference type="InterPro" id="IPR035906">
    <property type="entry name" value="MetI-like_sf"/>
</dbReference>
<dbReference type="Gene3D" id="1.10.3720.10">
    <property type="entry name" value="MetI-like"/>
    <property type="match status" value="1"/>
</dbReference>
<feature type="transmembrane region" description="Helical" evidence="12">
    <location>
        <begin position="293"/>
        <end position="315"/>
    </location>
</feature>
<dbReference type="PANTHER" id="PTHR43386:SF2">
    <property type="entry name" value="OLIGOPEPTIDE TRANSPORT SYSTEM PERMEASE PROTEIN OPPC"/>
    <property type="match status" value="1"/>
</dbReference>
<feature type="compositionally biased region" description="Basic and acidic residues" evidence="13">
    <location>
        <begin position="331"/>
        <end position="340"/>
    </location>
</feature>
<dbReference type="InterPro" id="IPR050366">
    <property type="entry name" value="BP-dependent_transpt_permease"/>
</dbReference>
<evidence type="ECO:0000256" key="10">
    <source>
        <dbReference type="ARBA" id="ARBA00024202"/>
    </source>
</evidence>
<reference evidence="16" key="1">
    <citation type="journal article" date="2019" name="Int. J. Syst. Evol. Microbiol.">
        <title>The Global Catalogue of Microorganisms (GCM) 10K type strain sequencing project: providing services to taxonomists for standard genome sequencing and annotation.</title>
        <authorList>
            <consortium name="The Broad Institute Genomics Platform"/>
            <consortium name="The Broad Institute Genome Sequencing Center for Infectious Disease"/>
            <person name="Wu L."/>
            <person name="Ma J."/>
        </authorList>
    </citation>
    <scope>NUCLEOTIDE SEQUENCE [LARGE SCALE GENOMIC DNA]</scope>
    <source>
        <strain evidence="16">JCM 17808</strain>
    </source>
</reference>
<feature type="transmembrane region" description="Helical" evidence="12">
    <location>
        <begin position="161"/>
        <end position="180"/>
    </location>
</feature>
<evidence type="ECO:0000256" key="1">
    <source>
        <dbReference type="ARBA" id="ARBA00004429"/>
    </source>
</evidence>
<keyword evidence="8 12" id="KW-1133">Transmembrane helix</keyword>
<evidence type="ECO:0000256" key="11">
    <source>
        <dbReference type="ARBA" id="ARBA00072251"/>
    </source>
</evidence>
<dbReference type="EMBL" id="BAABGL010000012">
    <property type="protein sequence ID" value="GAA4391263.1"/>
    <property type="molecule type" value="Genomic_DNA"/>
</dbReference>
<keyword evidence="5 12" id="KW-0812">Transmembrane</keyword>
<dbReference type="InterPro" id="IPR025966">
    <property type="entry name" value="OppC_N"/>
</dbReference>
<name>A0ABP8JID4_9MICO</name>
<feature type="transmembrane region" description="Helical" evidence="12">
    <location>
        <begin position="186"/>
        <end position="205"/>
    </location>
</feature>
<evidence type="ECO:0000256" key="13">
    <source>
        <dbReference type="SAM" id="MobiDB-lite"/>
    </source>
</evidence>
<keyword evidence="2 12" id="KW-0813">Transport</keyword>
<evidence type="ECO:0000313" key="16">
    <source>
        <dbReference type="Proteomes" id="UP001500642"/>
    </source>
</evidence>
<comment type="subcellular location">
    <subcellularLocation>
        <location evidence="1">Cell inner membrane</location>
        <topology evidence="1">Multi-pass membrane protein</topology>
    </subcellularLocation>
    <subcellularLocation>
        <location evidence="12">Cell membrane</location>
        <topology evidence="12">Multi-pass membrane protein</topology>
    </subcellularLocation>
</comment>
<evidence type="ECO:0000256" key="6">
    <source>
        <dbReference type="ARBA" id="ARBA00022856"/>
    </source>
</evidence>
<comment type="similarity">
    <text evidence="10">Belongs to the binding-protein-dependent transport system permease family. OppBC subfamily.</text>
</comment>
<dbReference type="PANTHER" id="PTHR43386">
    <property type="entry name" value="OLIGOPEPTIDE TRANSPORT SYSTEM PERMEASE PROTEIN APPC"/>
    <property type="match status" value="1"/>
</dbReference>
<dbReference type="CDD" id="cd06261">
    <property type="entry name" value="TM_PBP2"/>
    <property type="match status" value="1"/>
</dbReference>
<comment type="caution">
    <text evidence="15">The sequence shown here is derived from an EMBL/GenBank/DDBJ whole genome shotgun (WGS) entry which is preliminary data.</text>
</comment>
<accession>A0ABP8JID4</accession>
<evidence type="ECO:0000256" key="4">
    <source>
        <dbReference type="ARBA" id="ARBA00022519"/>
    </source>
</evidence>
<feature type="transmembrane region" description="Helical" evidence="12">
    <location>
        <begin position="240"/>
        <end position="269"/>
    </location>
</feature>
<dbReference type="Pfam" id="PF12911">
    <property type="entry name" value="OppC_N"/>
    <property type="match status" value="1"/>
</dbReference>
<dbReference type="InterPro" id="IPR000515">
    <property type="entry name" value="MetI-like"/>
</dbReference>
<organism evidence="15 16">
    <name type="scientific">Brevibacterium pityocampae</name>
    <dbReference type="NCBI Taxonomy" id="506594"/>
    <lineage>
        <taxon>Bacteria</taxon>
        <taxon>Bacillati</taxon>
        <taxon>Actinomycetota</taxon>
        <taxon>Actinomycetes</taxon>
        <taxon>Micrococcales</taxon>
        <taxon>Brevibacteriaceae</taxon>
        <taxon>Brevibacterium</taxon>
    </lineage>
</organism>
<dbReference type="Pfam" id="PF00528">
    <property type="entry name" value="BPD_transp_1"/>
    <property type="match status" value="1"/>
</dbReference>
<feature type="region of interest" description="Disordered" evidence="13">
    <location>
        <begin position="319"/>
        <end position="368"/>
    </location>
</feature>